<comment type="caution">
    <text evidence="1">The sequence shown here is derived from an EMBL/GenBank/DDBJ whole genome shotgun (WGS) entry which is preliminary data.</text>
</comment>
<organism evidence="1 2">
    <name type="scientific">Sphingosinicella rhizophila</name>
    <dbReference type="NCBI Taxonomy" id="3050082"/>
    <lineage>
        <taxon>Bacteria</taxon>
        <taxon>Pseudomonadati</taxon>
        <taxon>Pseudomonadota</taxon>
        <taxon>Alphaproteobacteria</taxon>
        <taxon>Sphingomonadales</taxon>
        <taxon>Sphingosinicellaceae</taxon>
        <taxon>Sphingosinicella</taxon>
    </lineage>
</organism>
<evidence type="ECO:0000313" key="2">
    <source>
        <dbReference type="Proteomes" id="UP001259572"/>
    </source>
</evidence>
<protein>
    <submittedName>
        <fullName evidence="1">Pyridoxamine 5'-phosphate oxidase family protein</fullName>
    </submittedName>
</protein>
<reference evidence="1 2" key="1">
    <citation type="submission" date="2023-05" db="EMBL/GenBank/DDBJ databases">
        <authorList>
            <person name="Guo Y."/>
        </authorList>
    </citation>
    <scope>NUCLEOTIDE SEQUENCE [LARGE SCALE GENOMIC DNA]</scope>
    <source>
        <strain evidence="1 2">GR2756</strain>
    </source>
</reference>
<sequence>MTDSKAEKSKFSVTKRNKAKRMRERASYDVDTVYELLDSALICHIAYVIDGQPYCTPTLFWRDGNHVYWHGSVGSKMIMAQAKQIDICLTITFLDGLVLVRSAFHHAVNFRSAMLFGRAGVVDDPVEKKRAADALIENFLPGRNDQVIVPTAAEMKQATFMRMTIDEAVAKIRAKPASGEPVENRYQPVWAGDIIIENRITRIIPCPELKPGIEPGPEVEAFKEGARLDTTLLAIRRGAARTES</sequence>
<dbReference type="PANTHER" id="PTHR34071:SF2">
    <property type="entry name" value="FLAVIN-NUCLEOTIDE-BINDING PROTEIN"/>
    <property type="match status" value="1"/>
</dbReference>
<dbReference type="Pfam" id="PF12900">
    <property type="entry name" value="Pyridox_ox_2"/>
    <property type="match status" value="1"/>
</dbReference>
<dbReference type="SUPFAM" id="SSF50475">
    <property type="entry name" value="FMN-binding split barrel"/>
    <property type="match status" value="1"/>
</dbReference>
<dbReference type="InterPro" id="IPR012349">
    <property type="entry name" value="Split_barrel_FMN-bd"/>
</dbReference>
<accession>A0ABU3Q5P5</accession>
<dbReference type="Gene3D" id="2.30.110.10">
    <property type="entry name" value="Electron Transport, Fmn-binding Protein, Chain A"/>
    <property type="match status" value="1"/>
</dbReference>
<evidence type="ECO:0000313" key="1">
    <source>
        <dbReference type="EMBL" id="MDT9598726.1"/>
    </source>
</evidence>
<dbReference type="EMBL" id="JAVUPU010000003">
    <property type="protein sequence ID" value="MDT9598726.1"/>
    <property type="molecule type" value="Genomic_DNA"/>
</dbReference>
<dbReference type="RefSeq" id="WP_315725022.1">
    <property type="nucleotide sequence ID" value="NZ_JAVUPU010000003.1"/>
</dbReference>
<dbReference type="InterPro" id="IPR024747">
    <property type="entry name" value="Pyridox_Oxase-rel"/>
</dbReference>
<name>A0ABU3Q5P5_9SPHN</name>
<gene>
    <name evidence="1" type="ORF">RQX22_07185</name>
</gene>
<dbReference type="Proteomes" id="UP001259572">
    <property type="component" value="Unassembled WGS sequence"/>
</dbReference>
<proteinExistence type="predicted"/>
<keyword evidence="2" id="KW-1185">Reference proteome</keyword>
<dbReference type="PANTHER" id="PTHR34071">
    <property type="entry name" value="5-NITROIMIDAZOLE ANTIBIOTICS RESISTANCE PROTEIN, NIMA-FAMILY-RELATED PROTEIN-RELATED"/>
    <property type="match status" value="1"/>
</dbReference>